<dbReference type="PANTHER" id="PTHR12740">
    <property type="entry name" value="JNK1/MAPK8-ASSOCIATED MEMBRANE PROTEIN"/>
    <property type="match status" value="1"/>
</dbReference>
<feature type="chain" id="PRO_5041975625" evidence="2">
    <location>
        <begin position="25"/>
        <end position="264"/>
    </location>
</feature>
<dbReference type="Proteomes" id="UP001249851">
    <property type="component" value="Unassembled WGS sequence"/>
</dbReference>
<comment type="caution">
    <text evidence="3">The sequence shown here is derived from an EMBL/GenBank/DDBJ whole genome shotgun (WGS) entry which is preliminary data.</text>
</comment>
<feature type="transmembrane region" description="Helical" evidence="1">
    <location>
        <begin position="206"/>
        <end position="229"/>
    </location>
</feature>
<gene>
    <name evidence="3" type="ORF">P5673_022101</name>
</gene>
<keyword evidence="1" id="KW-0472">Membrane</keyword>
<proteinExistence type="predicted"/>
<evidence type="ECO:0000313" key="4">
    <source>
        <dbReference type="Proteomes" id="UP001249851"/>
    </source>
</evidence>
<dbReference type="EMBL" id="JARQWQ010000058">
    <property type="protein sequence ID" value="KAK2556085.1"/>
    <property type="molecule type" value="Genomic_DNA"/>
</dbReference>
<feature type="transmembrane region" description="Helical" evidence="1">
    <location>
        <begin position="103"/>
        <end position="123"/>
    </location>
</feature>
<evidence type="ECO:0000256" key="1">
    <source>
        <dbReference type="SAM" id="Phobius"/>
    </source>
</evidence>
<dbReference type="AlphaFoldDB" id="A0AAD9V0A9"/>
<reference evidence="3" key="2">
    <citation type="journal article" date="2023" name="Science">
        <title>Genomic signatures of disease resistance in endangered staghorn corals.</title>
        <authorList>
            <person name="Vollmer S.V."/>
            <person name="Selwyn J.D."/>
            <person name="Despard B.A."/>
            <person name="Roesel C.L."/>
        </authorList>
    </citation>
    <scope>NUCLEOTIDE SEQUENCE</scope>
    <source>
        <strain evidence="3">K2</strain>
    </source>
</reference>
<dbReference type="GO" id="GO:0006986">
    <property type="term" value="P:response to unfolded protein"/>
    <property type="evidence" value="ECO:0007669"/>
    <property type="project" value="InterPro"/>
</dbReference>
<dbReference type="GO" id="GO:0031625">
    <property type="term" value="F:ubiquitin protein ligase binding"/>
    <property type="evidence" value="ECO:0007669"/>
    <property type="project" value="TreeGrafter"/>
</dbReference>
<feature type="transmembrane region" description="Helical" evidence="1">
    <location>
        <begin position="166"/>
        <end position="186"/>
    </location>
</feature>
<dbReference type="PANTHER" id="PTHR12740:SF4">
    <property type="entry name" value="JNK1_MAPK8-ASSOCIATED MEMBRANE PROTEIN"/>
    <property type="match status" value="1"/>
</dbReference>
<protein>
    <submittedName>
        <fullName evidence="3">JNK1/MAPK8-associated membrane protein</fullName>
    </submittedName>
</protein>
<evidence type="ECO:0000313" key="3">
    <source>
        <dbReference type="EMBL" id="KAK2556085.1"/>
    </source>
</evidence>
<dbReference type="GO" id="GO:0016020">
    <property type="term" value="C:membrane"/>
    <property type="evidence" value="ECO:0007669"/>
    <property type="project" value="InterPro"/>
</dbReference>
<name>A0AAD9V0A9_ACRCE</name>
<keyword evidence="1" id="KW-0812">Transmembrane</keyword>
<keyword evidence="4" id="KW-1185">Reference proteome</keyword>
<feature type="transmembrane region" description="Helical" evidence="1">
    <location>
        <begin position="73"/>
        <end position="91"/>
    </location>
</feature>
<organism evidence="3 4">
    <name type="scientific">Acropora cervicornis</name>
    <name type="common">Staghorn coral</name>
    <dbReference type="NCBI Taxonomy" id="6130"/>
    <lineage>
        <taxon>Eukaryota</taxon>
        <taxon>Metazoa</taxon>
        <taxon>Cnidaria</taxon>
        <taxon>Anthozoa</taxon>
        <taxon>Hexacorallia</taxon>
        <taxon>Scleractinia</taxon>
        <taxon>Astrocoeniina</taxon>
        <taxon>Acroporidae</taxon>
        <taxon>Acropora</taxon>
    </lineage>
</organism>
<dbReference type="InterPro" id="IPR008485">
    <property type="entry name" value="JAMP"/>
</dbReference>
<sequence>MSLLSKEPLIVVWILIMFQKGSNGALDPCSGKYCGRIINNNGHFGDCGACPRGYRTNGSVCLECLSSPELYDWLYLGFMASLPVIIHWFFIDFFIKRERKRMYLLFLSAFVESALAAIFTLLASKPQGSLNLISCKSEHLADWYTIFFNPKPDHVNIIHCTQEAVYPLYTIVLMYYAVCVGLLTLVRPIISHQFCDGQGRASIYAALRHVIIIVAHWLVHAYGILAVTLLRNPAVHGPLFSLVLSPVLFYLVTHSFTEPNKFKT</sequence>
<keyword evidence="1" id="KW-1133">Transmembrane helix</keyword>
<feature type="transmembrane region" description="Helical" evidence="1">
    <location>
        <begin position="235"/>
        <end position="253"/>
    </location>
</feature>
<feature type="signal peptide" evidence="2">
    <location>
        <begin position="1"/>
        <end position="24"/>
    </location>
</feature>
<keyword evidence="2" id="KW-0732">Signal</keyword>
<reference evidence="3" key="1">
    <citation type="journal article" date="2023" name="G3 (Bethesda)">
        <title>Whole genome assembly and annotation of the endangered Caribbean coral Acropora cervicornis.</title>
        <authorList>
            <person name="Selwyn J.D."/>
            <person name="Vollmer S.V."/>
        </authorList>
    </citation>
    <scope>NUCLEOTIDE SEQUENCE</scope>
    <source>
        <strain evidence="3">K2</strain>
    </source>
</reference>
<dbReference type="GO" id="GO:0036503">
    <property type="term" value="P:ERAD pathway"/>
    <property type="evidence" value="ECO:0007669"/>
    <property type="project" value="TreeGrafter"/>
</dbReference>
<evidence type="ECO:0000256" key="2">
    <source>
        <dbReference type="SAM" id="SignalP"/>
    </source>
</evidence>
<accession>A0AAD9V0A9</accession>
<dbReference type="Pfam" id="PF05571">
    <property type="entry name" value="JAMP"/>
    <property type="match status" value="1"/>
</dbReference>